<dbReference type="EMBL" id="AZBU02000008">
    <property type="protein sequence ID" value="TKR67026.1"/>
    <property type="molecule type" value="Genomic_DNA"/>
</dbReference>
<reference evidence="2 3" key="1">
    <citation type="journal article" date="2015" name="Genome Biol.">
        <title>Comparative genomics of Steinernema reveals deeply conserved gene regulatory networks.</title>
        <authorList>
            <person name="Dillman A.R."/>
            <person name="Macchietto M."/>
            <person name="Porter C.F."/>
            <person name="Rogers A."/>
            <person name="Williams B."/>
            <person name="Antoshechkin I."/>
            <person name="Lee M.M."/>
            <person name="Goodwin Z."/>
            <person name="Lu X."/>
            <person name="Lewis E.E."/>
            <person name="Goodrich-Blair H."/>
            <person name="Stock S.P."/>
            <person name="Adams B.J."/>
            <person name="Sternberg P.W."/>
            <person name="Mortazavi A."/>
        </authorList>
    </citation>
    <scope>NUCLEOTIDE SEQUENCE [LARGE SCALE GENOMIC DNA]</scope>
    <source>
        <strain evidence="2 3">ALL</strain>
    </source>
</reference>
<evidence type="ECO:0000313" key="3">
    <source>
        <dbReference type="Proteomes" id="UP000298663"/>
    </source>
</evidence>
<name>A0A4U5MD19_STECR</name>
<feature type="signal peptide" evidence="1">
    <location>
        <begin position="1"/>
        <end position="18"/>
    </location>
</feature>
<sequence length="83" mass="9365">MHFFVLVALVFFFASAFSGVVPSKDVEDKKPNGWGKRAVKGPGGWSGKRQVFYPDYPIYPDYPPYPEYPGDAVVVDETVIYEK</sequence>
<keyword evidence="1" id="KW-0732">Signal</keyword>
<organism evidence="2 3">
    <name type="scientific">Steinernema carpocapsae</name>
    <name type="common">Entomopathogenic nematode</name>
    <dbReference type="NCBI Taxonomy" id="34508"/>
    <lineage>
        <taxon>Eukaryota</taxon>
        <taxon>Metazoa</taxon>
        <taxon>Ecdysozoa</taxon>
        <taxon>Nematoda</taxon>
        <taxon>Chromadorea</taxon>
        <taxon>Rhabditida</taxon>
        <taxon>Tylenchina</taxon>
        <taxon>Panagrolaimomorpha</taxon>
        <taxon>Strongyloidoidea</taxon>
        <taxon>Steinernematidae</taxon>
        <taxon>Steinernema</taxon>
    </lineage>
</organism>
<proteinExistence type="predicted"/>
<protein>
    <submittedName>
        <fullName evidence="2">Uncharacterized protein</fullName>
    </submittedName>
</protein>
<feature type="chain" id="PRO_5020733785" evidence="1">
    <location>
        <begin position="19"/>
        <end position="83"/>
    </location>
</feature>
<keyword evidence="3" id="KW-1185">Reference proteome</keyword>
<evidence type="ECO:0000313" key="2">
    <source>
        <dbReference type="EMBL" id="TKR67026.1"/>
    </source>
</evidence>
<accession>A0A4U5MD19</accession>
<dbReference type="Proteomes" id="UP000298663">
    <property type="component" value="Unassembled WGS sequence"/>
</dbReference>
<reference evidence="2 3" key="2">
    <citation type="journal article" date="2019" name="G3 (Bethesda)">
        <title>Hybrid Assembly of the Genome of the Entomopathogenic Nematode Steinernema carpocapsae Identifies the X-Chromosome.</title>
        <authorList>
            <person name="Serra L."/>
            <person name="Macchietto M."/>
            <person name="Macias-Munoz A."/>
            <person name="McGill C.J."/>
            <person name="Rodriguez I.M."/>
            <person name="Rodriguez B."/>
            <person name="Murad R."/>
            <person name="Mortazavi A."/>
        </authorList>
    </citation>
    <scope>NUCLEOTIDE SEQUENCE [LARGE SCALE GENOMIC DNA]</scope>
    <source>
        <strain evidence="2 3">ALL</strain>
    </source>
</reference>
<dbReference type="AlphaFoldDB" id="A0A4U5MD19"/>
<evidence type="ECO:0000256" key="1">
    <source>
        <dbReference type="SAM" id="SignalP"/>
    </source>
</evidence>
<comment type="caution">
    <text evidence="2">The sequence shown here is derived from an EMBL/GenBank/DDBJ whole genome shotgun (WGS) entry which is preliminary data.</text>
</comment>
<gene>
    <name evidence="2" type="ORF">L596_023241</name>
</gene>